<keyword evidence="1" id="KW-0479">Metal-binding</keyword>
<evidence type="ECO:0000259" key="2">
    <source>
        <dbReference type="SMART" id="SM00484"/>
    </source>
</evidence>
<dbReference type="AlphaFoldDB" id="K0RIK7"/>
<comment type="similarity">
    <text evidence="1">Belongs to the XPG/RAD2 endonuclease family. EXO1 subfamily.</text>
</comment>
<keyword evidence="1" id="KW-0238">DNA-binding</keyword>
<dbReference type="PANTHER" id="PTHR11081:SF8">
    <property type="entry name" value="EXONUCLEASE 1"/>
    <property type="match status" value="1"/>
</dbReference>
<keyword evidence="1" id="KW-0460">Magnesium</keyword>
<sequence length="299" mass="33857">MGGKNVAKKYRSTKAGNVNTLLVESLDALGQVRYDADKTIKGKTLGLDLSVVLHKALGDITSALEFQIQPPVPVSKIDDVLNKMILLFKRCDVKLLVCTEGKHHKYKGRVNEQRKKKQSGAQESVDKLVEQFKREPTSKLIDEIKKQMKYSVYVREDILAHAVDLLEENGIQVLSAPYEADFQLVYWELMGITEGTITVDSDIFCLGSKLLVDNLSLQSKIGKCFLIEKKDVLDHNVLGSNTSSWSDNDLIIYLALCGCDFIRRLLGLKDEQITDFMKKWKKTSTRQEEDSLLRKLCRD</sequence>
<accession>K0RIK7</accession>
<gene>
    <name evidence="3" type="ORF">THAOC_27560</name>
</gene>
<dbReference type="GO" id="GO:0035312">
    <property type="term" value="F:5'-3' DNA exonuclease activity"/>
    <property type="evidence" value="ECO:0007669"/>
    <property type="project" value="UniProtKB-UniRule"/>
</dbReference>
<dbReference type="SMART" id="SM00484">
    <property type="entry name" value="XPGI"/>
    <property type="match status" value="1"/>
</dbReference>
<dbReference type="InterPro" id="IPR006086">
    <property type="entry name" value="XPG-I_dom"/>
</dbReference>
<dbReference type="Gene3D" id="3.40.50.1010">
    <property type="entry name" value="5'-nuclease"/>
    <property type="match status" value="1"/>
</dbReference>
<name>K0RIK7_THAOC</name>
<comment type="subcellular location">
    <subcellularLocation>
        <location evidence="1">Nucleus</location>
    </subcellularLocation>
</comment>
<dbReference type="GO" id="GO:0003677">
    <property type="term" value="F:DNA binding"/>
    <property type="evidence" value="ECO:0007669"/>
    <property type="project" value="UniProtKB-UniRule"/>
</dbReference>
<evidence type="ECO:0000256" key="1">
    <source>
        <dbReference type="RuleBase" id="RU910737"/>
    </source>
</evidence>
<keyword evidence="1" id="KW-0378">Hydrolase</keyword>
<keyword evidence="1" id="KW-0234">DNA repair</keyword>
<dbReference type="SUPFAM" id="SSF88723">
    <property type="entry name" value="PIN domain-like"/>
    <property type="match status" value="1"/>
</dbReference>
<proteinExistence type="inferred from homology"/>
<keyword evidence="1" id="KW-0540">Nuclease</keyword>
<dbReference type="EC" id="3.1.-.-" evidence="1"/>
<comment type="function">
    <text evidence="1">5'-&gt;3' double-stranded DNA exonuclease which may also possess a cryptic 3'-&gt;5' double-stranded DNA exonuclease activity. Functions in DNA mismatch repair.</text>
</comment>
<dbReference type="OrthoDB" id="26491at2759"/>
<keyword evidence="1" id="KW-0539">Nucleus</keyword>
<dbReference type="GO" id="GO:0046872">
    <property type="term" value="F:metal ion binding"/>
    <property type="evidence" value="ECO:0007669"/>
    <property type="project" value="UniProtKB-UniRule"/>
</dbReference>
<comment type="caution">
    <text evidence="3">The sequence shown here is derived from an EMBL/GenBank/DDBJ whole genome shotgun (WGS) entry which is preliminary data.</text>
</comment>
<organism evidence="3 4">
    <name type="scientific">Thalassiosira oceanica</name>
    <name type="common">Marine diatom</name>
    <dbReference type="NCBI Taxonomy" id="159749"/>
    <lineage>
        <taxon>Eukaryota</taxon>
        <taxon>Sar</taxon>
        <taxon>Stramenopiles</taxon>
        <taxon>Ochrophyta</taxon>
        <taxon>Bacillariophyta</taxon>
        <taxon>Coscinodiscophyceae</taxon>
        <taxon>Thalassiosirophycidae</taxon>
        <taxon>Thalassiosirales</taxon>
        <taxon>Thalassiosiraceae</taxon>
        <taxon>Thalassiosira</taxon>
    </lineage>
</organism>
<keyword evidence="1" id="KW-0267">Excision nuclease</keyword>
<keyword evidence="1" id="KW-0228">DNA excision</keyword>
<evidence type="ECO:0000313" key="4">
    <source>
        <dbReference type="Proteomes" id="UP000266841"/>
    </source>
</evidence>
<dbReference type="eggNOG" id="KOG2518">
    <property type="taxonomic scope" value="Eukaryota"/>
</dbReference>
<dbReference type="GO" id="GO:0005634">
    <property type="term" value="C:nucleus"/>
    <property type="evidence" value="ECO:0007669"/>
    <property type="project" value="UniProtKB-SubCell"/>
</dbReference>
<evidence type="ECO:0000313" key="3">
    <source>
        <dbReference type="EMBL" id="EJK53070.1"/>
    </source>
</evidence>
<dbReference type="InterPro" id="IPR006084">
    <property type="entry name" value="XPG/Rad2"/>
</dbReference>
<reference evidence="3 4" key="1">
    <citation type="journal article" date="2012" name="Genome Biol.">
        <title>Genome and low-iron response of an oceanic diatom adapted to chronic iron limitation.</title>
        <authorList>
            <person name="Lommer M."/>
            <person name="Specht M."/>
            <person name="Roy A.S."/>
            <person name="Kraemer L."/>
            <person name="Andreson R."/>
            <person name="Gutowska M.A."/>
            <person name="Wolf J."/>
            <person name="Bergner S.V."/>
            <person name="Schilhabel M.B."/>
            <person name="Klostermeier U.C."/>
            <person name="Beiko R.G."/>
            <person name="Rosenstiel P."/>
            <person name="Hippler M."/>
            <person name="Laroche J."/>
        </authorList>
    </citation>
    <scope>NUCLEOTIDE SEQUENCE [LARGE SCALE GENOMIC DNA]</scope>
    <source>
        <strain evidence="3 4">CCMP1005</strain>
    </source>
</reference>
<dbReference type="PRINTS" id="PR00853">
    <property type="entry name" value="XPGRADSUPER"/>
</dbReference>
<comment type="cofactor">
    <cofactor evidence="1">
        <name>Mg(2+)</name>
        <dbReference type="ChEBI" id="CHEBI:18420"/>
    </cofactor>
    <text evidence="1">Binds 2 magnesium ions per subunit. They probably participate in the reaction catalyzed by the enzyme. May bind an additional third magnesium ion after substrate binding.</text>
</comment>
<dbReference type="Proteomes" id="UP000266841">
    <property type="component" value="Unassembled WGS sequence"/>
</dbReference>
<dbReference type="GO" id="GO:0006298">
    <property type="term" value="P:mismatch repair"/>
    <property type="evidence" value="ECO:0007669"/>
    <property type="project" value="TreeGrafter"/>
</dbReference>
<dbReference type="PANTHER" id="PTHR11081">
    <property type="entry name" value="FLAP ENDONUCLEASE FAMILY MEMBER"/>
    <property type="match status" value="1"/>
</dbReference>
<protein>
    <recommendedName>
        <fullName evidence="1">Exonuclease 1</fullName>
        <ecNumber evidence="1">3.1.-.-</ecNumber>
    </recommendedName>
</protein>
<dbReference type="InterPro" id="IPR029060">
    <property type="entry name" value="PIN-like_dom_sf"/>
</dbReference>
<keyword evidence="1" id="KW-0227">DNA damage</keyword>
<feature type="domain" description="XPG-I" evidence="2">
    <location>
        <begin position="167"/>
        <end position="238"/>
    </location>
</feature>
<dbReference type="GO" id="GO:0006310">
    <property type="term" value="P:DNA recombination"/>
    <property type="evidence" value="ECO:0007669"/>
    <property type="project" value="TreeGrafter"/>
</dbReference>
<dbReference type="Pfam" id="PF00867">
    <property type="entry name" value="XPG_I"/>
    <property type="match status" value="1"/>
</dbReference>
<keyword evidence="1" id="KW-0269">Exonuclease</keyword>
<dbReference type="GO" id="GO:0017108">
    <property type="term" value="F:5'-flap endonuclease activity"/>
    <property type="evidence" value="ECO:0007669"/>
    <property type="project" value="TreeGrafter"/>
</dbReference>
<keyword evidence="4" id="KW-1185">Reference proteome</keyword>
<dbReference type="EMBL" id="AGNL01038566">
    <property type="protein sequence ID" value="EJK53070.1"/>
    <property type="molecule type" value="Genomic_DNA"/>
</dbReference>
<feature type="non-terminal residue" evidence="3">
    <location>
        <position position="299"/>
    </location>
</feature>